<accession>A0A840BQ62</accession>
<evidence type="ECO:0000256" key="1">
    <source>
        <dbReference type="SAM" id="SignalP"/>
    </source>
</evidence>
<dbReference type="EMBL" id="JACIEN010000001">
    <property type="protein sequence ID" value="MBB4015455.1"/>
    <property type="molecule type" value="Genomic_DNA"/>
</dbReference>
<feature type="chain" id="PRO_5032900594" evidence="1">
    <location>
        <begin position="36"/>
        <end position="114"/>
    </location>
</feature>
<dbReference type="AlphaFoldDB" id="A0A840BQ62"/>
<organism evidence="3 4">
    <name type="scientific">Chelatococcus caeni</name>
    <dbReference type="NCBI Taxonomy" id="1348468"/>
    <lineage>
        <taxon>Bacteria</taxon>
        <taxon>Pseudomonadati</taxon>
        <taxon>Pseudomonadota</taxon>
        <taxon>Alphaproteobacteria</taxon>
        <taxon>Hyphomicrobiales</taxon>
        <taxon>Chelatococcaceae</taxon>
        <taxon>Chelatococcus</taxon>
    </lineage>
</organism>
<feature type="domain" description="PepSY" evidence="2">
    <location>
        <begin position="56"/>
        <end position="112"/>
    </location>
</feature>
<dbReference type="Proteomes" id="UP000577362">
    <property type="component" value="Unassembled WGS sequence"/>
</dbReference>
<evidence type="ECO:0000259" key="2">
    <source>
        <dbReference type="Pfam" id="PF03413"/>
    </source>
</evidence>
<dbReference type="Gene3D" id="3.10.450.40">
    <property type="match status" value="1"/>
</dbReference>
<gene>
    <name evidence="3" type="ORF">GGR16_000461</name>
</gene>
<keyword evidence="1" id="KW-0732">Signal</keyword>
<feature type="signal peptide" evidence="1">
    <location>
        <begin position="1"/>
        <end position="35"/>
    </location>
</feature>
<keyword evidence="4" id="KW-1185">Reference proteome</keyword>
<evidence type="ECO:0000313" key="4">
    <source>
        <dbReference type="Proteomes" id="UP000577362"/>
    </source>
</evidence>
<evidence type="ECO:0000313" key="3">
    <source>
        <dbReference type="EMBL" id="MBB4015455.1"/>
    </source>
</evidence>
<dbReference type="Pfam" id="PF03413">
    <property type="entry name" value="PepSY"/>
    <property type="match status" value="1"/>
</dbReference>
<comment type="caution">
    <text evidence="3">The sequence shown here is derived from an EMBL/GenBank/DDBJ whole genome shotgun (WGS) entry which is preliminary data.</text>
</comment>
<dbReference type="RefSeq" id="WP_183315597.1">
    <property type="nucleotide sequence ID" value="NZ_JACIEN010000001.1"/>
</dbReference>
<dbReference type="InterPro" id="IPR025711">
    <property type="entry name" value="PepSY"/>
</dbReference>
<proteinExistence type="predicted"/>
<sequence>MFRPWSPYFGAMWGARTIFATIALLAGLASFEAAAQGVCLSPDETRAAVAQGGVVAPQQAVSAARDAASGGEVVRAELCRQGGGYVYRISVLRRDGRVMRIVVDGGSGRVLEGR</sequence>
<protein>
    <submittedName>
        <fullName evidence="3">Putative membrane protein YkoI</fullName>
    </submittedName>
</protein>
<name>A0A840BQ62_9HYPH</name>
<reference evidence="3 4" key="1">
    <citation type="submission" date="2020-08" db="EMBL/GenBank/DDBJ databases">
        <title>Genomic Encyclopedia of Type Strains, Phase IV (KMG-IV): sequencing the most valuable type-strain genomes for metagenomic binning, comparative biology and taxonomic classification.</title>
        <authorList>
            <person name="Goeker M."/>
        </authorList>
    </citation>
    <scope>NUCLEOTIDE SEQUENCE [LARGE SCALE GENOMIC DNA]</scope>
    <source>
        <strain evidence="3 4">DSM 103737</strain>
    </source>
</reference>